<dbReference type="InterPro" id="IPR050742">
    <property type="entry name" value="Helicase_Restrict-Modif_Enz"/>
</dbReference>
<dbReference type="PATRIC" id="fig|1423745.4.peg.630"/>
<feature type="domain" description="Helicase/UvrB N-terminal" evidence="1">
    <location>
        <begin position="7"/>
        <end position="231"/>
    </location>
</feature>
<dbReference type="SUPFAM" id="SSF52540">
    <property type="entry name" value="P-loop containing nucleoside triphosphate hydrolases"/>
    <property type="match status" value="2"/>
</dbReference>
<dbReference type="RefSeq" id="WP_009166477.1">
    <property type="nucleotide sequence ID" value="NZ_AYZI01000003.1"/>
</dbReference>
<name>A0A0R2CUY2_9LACO</name>
<organism evidence="3 4">
    <name type="scientific">Fructilactobacillus florum DSM 22689 = JCM 16035</name>
    <dbReference type="NCBI Taxonomy" id="1423745"/>
    <lineage>
        <taxon>Bacteria</taxon>
        <taxon>Bacillati</taxon>
        <taxon>Bacillota</taxon>
        <taxon>Bacilli</taxon>
        <taxon>Lactobacillales</taxon>
        <taxon>Lactobacillaceae</taxon>
        <taxon>Fructilactobacillus</taxon>
    </lineage>
</organism>
<reference evidence="3 4" key="1">
    <citation type="journal article" date="2015" name="Genome Announc.">
        <title>Expanding the biotechnology potential of lactobacilli through comparative genomics of 213 strains and associated genera.</title>
        <authorList>
            <person name="Sun Z."/>
            <person name="Harris H.M."/>
            <person name="McCann A."/>
            <person name="Guo C."/>
            <person name="Argimon S."/>
            <person name="Zhang W."/>
            <person name="Yang X."/>
            <person name="Jeffery I.B."/>
            <person name="Cooney J.C."/>
            <person name="Kagawa T.F."/>
            <person name="Liu W."/>
            <person name="Song Y."/>
            <person name="Salvetti E."/>
            <person name="Wrobel A."/>
            <person name="Rasinkangas P."/>
            <person name="Parkhill J."/>
            <person name="Rea M.C."/>
            <person name="O'Sullivan O."/>
            <person name="Ritari J."/>
            <person name="Douillard F.P."/>
            <person name="Paul Ross R."/>
            <person name="Yang R."/>
            <person name="Briner A.E."/>
            <person name="Felis G.E."/>
            <person name="de Vos W.M."/>
            <person name="Barrangou R."/>
            <person name="Klaenhammer T.R."/>
            <person name="Caufield P.W."/>
            <person name="Cui Y."/>
            <person name="Zhang H."/>
            <person name="O'Toole P.W."/>
        </authorList>
    </citation>
    <scope>NUCLEOTIDE SEQUENCE [LARGE SCALE GENOMIC DNA]</scope>
    <source>
        <strain evidence="3 4">DSM 22689</strain>
    </source>
</reference>
<dbReference type="GO" id="GO:0015668">
    <property type="term" value="F:type III site-specific deoxyribonuclease activity"/>
    <property type="evidence" value="ECO:0007669"/>
    <property type="project" value="InterPro"/>
</dbReference>
<dbReference type="Pfam" id="PF04851">
    <property type="entry name" value="ResIII"/>
    <property type="match status" value="1"/>
</dbReference>
<sequence>MKIKLESLQHQKDALGAIDKYFQGIDELHNDPDANYIYANPLIKGRYRDKTNIDIKMETGTGKTYVYTRMMFDLHQKYGLFKFVIVVPSPSIKEGTRSFITSRYAKQHFSQFYPNVRIQLNVINNGDFNAKAGRRNFPAQLSEFVEGTRQNVNQIEILLINAGMLHSKSMSRNDYDQTLLGGESSPNKAIRATRPIVIIDEPHRFSQGNKYYDDIVGLKPQMIVRFGATFPQKTIGKGKNKKTITDYYRGKPQYNLNAIDSFNQGLVKAVDIFYPEISREQAANLYRVKSAKQKELILSKNGHDFSVGRNELLSEIDQDFTGNLSYVGGKNKELSNALELNSGMKLIPGTFSESYQDRIIRKAIDQHFIAEQENFLRPENNYNSPKVKTLSLFFIDSIRSFRGNKRQTKGWLAEHFEKILTDKLGELINKYQQSDSQRECEYLKFLQATQKSLKSEHQDVYAGYFSEDRGTSDADIQAQIDDILNNKEKLLSFKDEHGNWLTRRFLFSKWTLREGWDNPNVFVIAKLRSSGSENSKIQEVGRGLRLPVDETGHRLKQDEFSSRLSFLIGYDEKEFAQELVNQINDDAPVVLDHTKLTEEMISAIVSQQQKVDRTFDEQQLVNDLGDKGIIDFDHHFKREVVFDGQKTTGFEALFQCYPNINHDVVANDRVIDRTIHKVSTKVKLQKRNWKKLKNVWQALSKRQMVVYGDGTNDVAEKIAREIFNNKENFVFQKTQSINQKIKIGNQAEIHQTTETGTTRLTMDYGKFLQQINFQTGLSINLLNNLMIVTMRHQLGNNSDYINEATLEKIVKNFVKKFEGKLIENYEYQPLNFESSTSVYNSDSEEFLDYVSANKIGSYGNDKVDGDPKYLYERPPVRYDSVDPELEILKHDYDDDVVVYGKLPKEAIKIPRFNHGTTTPDFIFMINRHGEKSYLIVETKAENMRIGDQQIQKIQKKYFDKLTNSGIYYQFTTNYQDIWNKIDELADK</sequence>
<dbReference type="InterPro" id="IPR006935">
    <property type="entry name" value="Helicase/UvrB_N"/>
</dbReference>
<dbReference type="InterPro" id="IPR045572">
    <property type="entry name" value="RE_endonuc_C"/>
</dbReference>
<evidence type="ECO:0000313" key="4">
    <source>
        <dbReference type="Proteomes" id="UP000051586"/>
    </source>
</evidence>
<protein>
    <submittedName>
        <fullName evidence="3">Type III site-specific deoxyribonuclease</fullName>
    </submittedName>
</protein>
<proteinExistence type="predicted"/>
<dbReference type="GO" id="GO:0005524">
    <property type="term" value="F:ATP binding"/>
    <property type="evidence" value="ECO:0007669"/>
    <property type="project" value="InterPro"/>
</dbReference>
<gene>
    <name evidence="3" type="ORF">FC87_GL000590</name>
</gene>
<dbReference type="Proteomes" id="UP000051586">
    <property type="component" value="Unassembled WGS sequence"/>
</dbReference>
<dbReference type="EMBL" id="AYZI01000003">
    <property type="protein sequence ID" value="KRM91766.1"/>
    <property type="molecule type" value="Genomic_DNA"/>
</dbReference>
<dbReference type="NCBIfam" id="NF012027">
    <property type="entry name" value="PRK15483.1"/>
    <property type="match status" value="1"/>
</dbReference>
<dbReference type="GO" id="GO:0003677">
    <property type="term" value="F:DNA binding"/>
    <property type="evidence" value="ECO:0007669"/>
    <property type="project" value="InterPro"/>
</dbReference>
<comment type="caution">
    <text evidence="3">The sequence shown here is derived from an EMBL/GenBank/DDBJ whole genome shotgun (WGS) entry which is preliminary data.</text>
</comment>
<dbReference type="PANTHER" id="PTHR47396">
    <property type="entry name" value="TYPE I RESTRICTION ENZYME ECOKI R PROTEIN"/>
    <property type="match status" value="1"/>
</dbReference>
<dbReference type="Gene3D" id="3.40.50.300">
    <property type="entry name" value="P-loop containing nucleotide triphosphate hydrolases"/>
    <property type="match status" value="2"/>
</dbReference>
<dbReference type="CDD" id="cd18785">
    <property type="entry name" value="SF2_C"/>
    <property type="match status" value="1"/>
</dbReference>
<accession>A0A0R2CUY2</accession>
<evidence type="ECO:0000259" key="1">
    <source>
        <dbReference type="Pfam" id="PF04851"/>
    </source>
</evidence>
<dbReference type="PANTHER" id="PTHR47396:SF1">
    <property type="entry name" value="ATP-DEPENDENT HELICASE IRC3-RELATED"/>
    <property type="match status" value="1"/>
</dbReference>
<dbReference type="Pfam" id="PF19778">
    <property type="entry name" value="RE_endonuc"/>
    <property type="match status" value="1"/>
</dbReference>
<feature type="domain" description="Type III restriction enzyme C-terminal endonuclease" evidence="2">
    <location>
        <begin position="868"/>
        <end position="972"/>
    </location>
</feature>
<evidence type="ECO:0000259" key="2">
    <source>
        <dbReference type="Pfam" id="PF19778"/>
    </source>
</evidence>
<evidence type="ECO:0000313" key="3">
    <source>
        <dbReference type="EMBL" id="KRM91766.1"/>
    </source>
</evidence>
<dbReference type="AlphaFoldDB" id="A0A0R2CUY2"/>
<dbReference type="InterPro" id="IPR027417">
    <property type="entry name" value="P-loop_NTPase"/>
</dbReference>
<dbReference type="GO" id="GO:0005829">
    <property type="term" value="C:cytosol"/>
    <property type="evidence" value="ECO:0007669"/>
    <property type="project" value="TreeGrafter"/>
</dbReference>
<dbReference type="STRING" id="1423745.GCA_001311215_00148"/>